<feature type="transmembrane region" description="Helical" evidence="2">
    <location>
        <begin position="97"/>
        <end position="121"/>
    </location>
</feature>
<organism evidence="3 5">
    <name type="scientific">Treponema socranskii subsp. socranskii VPI DR56BR1116 = ATCC 35536</name>
    <dbReference type="NCBI Taxonomy" id="1125725"/>
    <lineage>
        <taxon>Bacteria</taxon>
        <taxon>Pseudomonadati</taxon>
        <taxon>Spirochaetota</taxon>
        <taxon>Spirochaetia</taxon>
        <taxon>Spirochaetales</taxon>
        <taxon>Treponemataceae</taxon>
        <taxon>Treponema</taxon>
    </lineage>
</organism>
<dbReference type="PANTHER" id="PTHR36844">
    <property type="entry name" value="PROTEASE PRSW"/>
    <property type="match status" value="1"/>
</dbReference>
<reference evidence="5 6" key="1">
    <citation type="submission" date="2013-08" db="EMBL/GenBank/DDBJ databases">
        <authorList>
            <person name="Durkin A.S."/>
            <person name="Haft D.R."/>
            <person name="McCorrison J."/>
            <person name="Torralba M."/>
            <person name="Gillis M."/>
            <person name="Haft D.H."/>
            <person name="Methe B."/>
            <person name="Sutton G."/>
            <person name="Nelson K.E."/>
        </authorList>
    </citation>
    <scope>NUCLEOTIDE SEQUENCE [LARGE SCALE GENOMIC DNA]</scope>
    <source>
        <strain evidence="4 6">ATCC 35536</strain>
        <strain evidence="3 5">VPI DR56BR1116</strain>
    </source>
</reference>
<dbReference type="Proteomes" id="UP000016646">
    <property type="component" value="Unassembled WGS sequence"/>
</dbReference>
<name>U2LK24_TRESO</name>
<protein>
    <submittedName>
        <fullName evidence="3">Protease PrsW family protein</fullName>
    </submittedName>
</protein>
<dbReference type="RefSeq" id="WP_021329702.1">
    <property type="nucleotide sequence ID" value="NZ_AUZJ01000013.1"/>
</dbReference>
<feature type="compositionally biased region" description="Basic and acidic residues" evidence="1">
    <location>
        <begin position="216"/>
        <end position="243"/>
    </location>
</feature>
<dbReference type="Proteomes" id="UP000016412">
    <property type="component" value="Unassembled WGS sequence"/>
</dbReference>
<evidence type="ECO:0000256" key="1">
    <source>
        <dbReference type="SAM" id="MobiDB-lite"/>
    </source>
</evidence>
<feature type="transmembrane region" description="Helical" evidence="2">
    <location>
        <begin position="72"/>
        <end position="90"/>
    </location>
</feature>
<feature type="region of interest" description="Disordered" evidence="1">
    <location>
        <begin position="216"/>
        <end position="249"/>
    </location>
</feature>
<evidence type="ECO:0000313" key="6">
    <source>
        <dbReference type="Proteomes" id="UP000016646"/>
    </source>
</evidence>
<dbReference type="AlphaFoldDB" id="U2LK24"/>
<keyword evidence="2" id="KW-1133">Transmembrane helix</keyword>
<evidence type="ECO:0000313" key="3">
    <source>
        <dbReference type="EMBL" id="ERF61400.1"/>
    </source>
</evidence>
<dbReference type="EMBL" id="AUZJ01000013">
    <property type="protein sequence ID" value="ERF61400.1"/>
    <property type="molecule type" value="Genomic_DNA"/>
</dbReference>
<dbReference type="InterPro" id="IPR026898">
    <property type="entry name" value="PrsW"/>
</dbReference>
<evidence type="ECO:0000313" key="5">
    <source>
        <dbReference type="Proteomes" id="UP000016412"/>
    </source>
</evidence>
<feature type="transmembrane region" description="Helical" evidence="2">
    <location>
        <begin position="171"/>
        <end position="189"/>
    </location>
</feature>
<keyword evidence="3" id="KW-0645">Protease</keyword>
<accession>U2LK24</accession>
<gene>
    <name evidence="4" type="ORF">HMPREF0860_0786</name>
    <name evidence="3" type="ORF">HMPREF1325_2170</name>
</gene>
<dbReference type="STRING" id="1125725.HMPREF1325_2170"/>
<dbReference type="eggNOG" id="ENOG50300VH">
    <property type="taxonomic scope" value="Bacteria"/>
</dbReference>
<dbReference type="EMBL" id="AVQI01000020">
    <property type="protein sequence ID" value="ERK04586.1"/>
    <property type="molecule type" value="Genomic_DNA"/>
</dbReference>
<evidence type="ECO:0000313" key="4">
    <source>
        <dbReference type="EMBL" id="ERK04586.1"/>
    </source>
</evidence>
<dbReference type="Pfam" id="PF13367">
    <property type="entry name" value="PrsW-protease"/>
    <property type="match status" value="1"/>
</dbReference>
<keyword evidence="2" id="KW-0472">Membrane</keyword>
<evidence type="ECO:0000256" key="2">
    <source>
        <dbReference type="SAM" id="Phobius"/>
    </source>
</evidence>
<keyword evidence="6" id="KW-1185">Reference proteome</keyword>
<sequence>MNIYAPLALCFVPLLIIFLPIHRFGRVGIISMLYAVLLGLLAVAPISILQFYAADIPFLHSDDWITQLLRAILFNGLIEEFIKMIVMLFLPSKRLSLGKFFMCACICGMSLGCFESAIYFLQHLQQANTIGAHLIYVQLFERMFTSDAVHTLCAGLSALFIRSVKRMRIDIAALLFAPLLHGLYDFFALYDDFKWFSIAAILFLAVQCRISYRMQSDEKQKADIRSKAKKTAEKEMTKKENSAKKLKVR</sequence>
<dbReference type="PANTHER" id="PTHR36844:SF1">
    <property type="entry name" value="PROTEASE PRSW"/>
    <property type="match status" value="1"/>
</dbReference>
<comment type="caution">
    <text evidence="3">The sequence shown here is derived from an EMBL/GenBank/DDBJ whole genome shotgun (WGS) entry which is preliminary data.</text>
</comment>
<dbReference type="PATRIC" id="fig|1125725.3.peg.615"/>
<keyword evidence="3" id="KW-0378">Hydrolase</keyword>
<keyword evidence="2" id="KW-0812">Transmembrane</keyword>
<dbReference type="GO" id="GO:0008233">
    <property type="term" value="F:peptidase activity"/>
    <property type="evidence" value="ECO:0007669"/>
    <property type="project" value="UniProtKB-KW"/>
</dbReference>
<dbReference type="GO" id="GO:0006508">
    <property type="term" value="P:proteolysis"/>
    <property type="evidence" value="ECO:0007669"/>
    <property type="project" value="UniProtKB-KW"/>
</dbReference>
<feature type="transmembrane region" description="Helical" evidence="2">
    <location>
        <begin position="195"/>
        <end position="212"/>
    </location>
</feature>
<feature type="transmembrane region" description="Helical" evidence="2">
    <location>
        <begin position="148"/>
        <end position="164"/>
    </location>
</feature>
<feature type="transmembrane region" description="Helical" evidence="2">
    <location>
        <begin position="32"/>
        <end position="52"/>
    </location>
</feature>
<proteinExistence type="predicted"/>
<feature type="transmembrane region" description="Helical" evidence="2">
    <location>
        <begin position="6"/>
        <end position="25"/>
    </location>
</feature>